<evidence type="ECO:0000256" key="3">
    <source>
        <dbReference type="ARBA" id="ARBA00022741"/>
    </source>
</evidence>
<dbReference type="PROSITE" id="PS50929">
    <property type="entry name" value="ABC_TM1F"/>
    <property type="match status" value="1"/>
</dbReference>
<feature type="domain" description="ABC transporter" evidence="8">
    <location>
        <begin position="488"/>
        <end position="719"/>
    </location>
</feature>
<dbReference type="PROSITE" id="PS50990">
    <property type="entry name" value="PEPTIDASE_C39"/>
    <property type="match status" value="1"/>
</dbReference>
<evidence type="ECO:0000256" key="7">
    <source>
        <dbReference type="SAM" id="Phobius"/>
    </source>
</evidence>
<evidence type="ECO:0000259" key="10">
    <source>
        <dbReference type="PROSITE" id="PS50990"/>
    </source>
</evidence>
<dbReference type="GO" id="GO:0005524">
    <property type="term" value="F:ATP binding"/>
    <property type="evidence" value="ECO:0007669"/>
    <property type="project" value="UniProtKB-KW"/>
</dbReference>
<dbReference type="InterPro" id="IPR005074">
    <property type="entry name" value="Peptidase_C39"/>
</dbReference>
<dbReference type="GO" id="GO:0008233">
    <property type="term" value="F:peptidase activity"/>
    <property type="evidence" value="ECO:0007669"/>
    <property type="project" value="InterPro"/>
</dbReference>
<evidence type="ECO:0000313" key="11">
    <source>
        <dbReference type="EMBL" id="CNI50680.1"/>
    </source>
</evidence>
<evidence type="ECO:0000256" key="2">
    <source>
        <dbReference type="ARBA" id="ARBA00022692"/>
    </source>
</evidence>
<dbReference type="Proteomes" id="UP000040841">
    <property type="component" value="Unassembled WGS sequence"/>
</dbReference>
<organism evidence="11 12">
    <name type="scientific">Yersinia mollaretii</name>
    <dbReference type="NCBI Taxonomy" id="33060"/>
    <lineage>
        <taxon>Bacteria</taxon>
        <taxon>Pseudomonadati</taxon>
        <taxon>Pseudomonadota</taxon>
        <taxon>Gammaproteobacteria</taxon>
        <taxon>Enterobacterales</taxon>
        <taxon>Yersiniaceae</taxon>
        <taxon>Yersinia</taxon>
    </lineage>
</organism>
<dbReference type="PANTHER" id="PTHR24221">
    <property type="entry name" value="ATP-BINDING CASSETTE SUB-FAMILY B"/>
    <property type="match status" value="1"/>
</dbReference>
<dbReference type="SUPFAM" id="SSF52540">
    <property type="entry name" value="P-loop containing nucleoside triphosphate hydrolases"/>
    <property type="match status" value="1"/>
</dbReference>
<keyword evidence="5 7" id="KW-1133">Transmembrane helix</keyword>
<dbReference type="Gene3D" id="1.20.1560.10">
    <property type="entry name" value="ABC transporter type 1, transmembrane domain"/>
    <property type="match status" value="1"/>
</dbReference>
<dbReference type="GO" id="GO:0034040">
    <property type="term" value="F:ATPase-coupled lipid transmembrane transporter activity"/>
    <property type="evidence" value="ECO:0007669"/>
    <property type="project" value="TreeGrafter"/>
</dbReference>
<dbReference type="Gene3D" id="3.40.50.300">
    <property type="entry name" value="P-loop containing nucleotide triphosphate hydrolases"/>
    <property type="match status" value="1"/>
</dbReference>
<evidence type="ECO:0000256" key="6">
    <source>
        <dbReference type="ARBA" id="ARBA00023136"/>
    </source>
</evidence>
<sequence>MNPSSLLNFKFSHKLPVILQNEHSECALACLAMVANYHRHVIDLNSLRQRYPASLKGMTLASLLNIAKKLNFSSRPVRLELEELGELKTPCILHWEMNHFVVLKSVKNNTITIHDPAVGERVLSFKDVNNKFTGVAVELWPDNNFTVKDESRKVTFGLLLGKLNGFFSFSSKIIVVAMCIEVLVLLSPFYLQWTIDNVIVSGDRNLLLTLALGFAMLAILQSALTAARSYALIYMNTSISIQWLNNIFAHLINLPVQYFESRHVGDVVSRFDSVNEIQRTLTSSLMTAVIDGVMTLVIIVVMYVYSPLLALVSVATMLIYCLTRILLFRTLKHATEEQIVFQAKQKSHLLESIRGAKTIKLFQHQEIRRRNWLTLLVEQINAGLKVQKIQLSYQTANGLFFSVENIIIIYLGASAVLGGVFSVGALMAFMSYKATFGSRITKLIDCYFELKIMRVQMDRLSDIVLAQPEEKIDELQQENQQPLTSISLRNVDYRYAEGEPWVLQQLNLDITAGESIAIVGASGCGKTTLFNILLGILPINSGEITINNQPANNQALIQMRKRSGVVTQNDHLFTGSILDNISFFATECDRLHAMNCANVAAVHQDIIKMPMQYETLVGDMGSALSGGQQQRILLARALYRRPEILFMDEATSSLDVHIERQVSAAVKSLNITKIFIAHRPETIYSASRVIVIKEGKIFMDLRTDSLSPEQYQSLLRDYFVGDTAVV</sequence>
<evidence type="ECO:0000259" key="8">
    <source>
        <dbReference type="PROSITE" id="PS50893"/>
    </source>
</evidence>
<dbReference type="Pfam" id="PF00664">
    <property type="entry name" value="ABC_membrane"/>
    <property type="match status" value="1"/>
</dbReference>
<dbReference type="InterPro" id="IPR003439">
    <property type="entry name" value="ABC_transporter-like_ATP-bd"/>
</dbReference>
<dbReference type="InterPro" id="IPR039421">
    <property type="entry name" value="Type_1_exporter"/>
</dbReference>
<feature type="domain" description="Peptidase C39" evidence="10">
    <location>
        <begin position="20"/>
        <end position="139"/>
    </location>
</feature>
<dbReference type="AlphaFoldDB" id="A0AA36LRN9"/>
<dbReference type="Gene3D" id="3.90.70.10">
    <property type="entry name" value="Cysteine proteinases"/>
    <property type="match status" value="1"/>
</dbReference>
<feature type="domain" description="ABC transmembrane type-1" evidence="9">
    <location>
        <begin position="173"/>
        <end position="432"/>
    </location>
</feature>
<reference evidence="11 12" key="1">
    <citation type="submission" date="2015-03" db="EMBL/GenBank/DDBJ databases">
        <authorList>
            <consortium name="Pathogen Informatics"/>
            <person name="Murphy D."/>
        </authorList>
    </citation>
    <scope>NUCLEOTIDE SEQUENCE [LARGE SCALE GENOMIC DNA]</scope>
    <source>
        <strain evidence="11 12">FE82747</strain>
    </source>
</reference>
<dbReference type="GO" id="GO:0016887">
    <property type="term" value="F:ATP hydrolysis activity"/>
    <property type="evidence" value="ECO:0007669"/>
    <property type="project" value="InterPro"/>
</dbReference>
<dbReference type="Pfam" id="PF03412">
    <property type="entry name" value="Peptidase_C39"/>
    <property type="match status" value="1"/>
</dbReference>
<dbReference type="Pfam" id="PF00005">
    <property type="entry name" value="ABC_tran"/>
    <property type="match status" value="1"/>
</dbReference>
<dbReference type="PROSITE" id="PS00211">
    <property type="entry name" value="ABC_TRANSPORTER_1"/>
    <property type="match status" value="1"/>
</dbReference>
<dbReference type="GO" id="GO:0140359">
    <property type="term" value="F:ABC-type transporter activity"/>
    <property type="evidence" value="ECO:0007669"/>
    <property type="project" value="InterPro"/>
</dbReference>
<keyword evidence="6 7" id="KW-0472">Membrane</keyword>
<comment type="subcellular location">
    <subcellularLocation>
        <location evidence="1">Cell membrane</location>
        <topology evidence="1">Multi-pass membrane protein</topology>
    </subcellularLocation>
</comment>
<dbReference type="GO" id="GO:0005886">
    <property type="term" value="C:plasma membrane"/>
    <property type="evidence" value="ECO:0007669"/>
    <property type="project" value="UniProtKB-SubCell"/>
</dbReference>
<feature type="transmembrane region" description="Helical" evidence="7">
    <location>
        <begin position="173"/>
        <end position="193"/>
    </location>
</feature>
<feature type="transmembrane region" description="Helical" evidence="7">
    <location>
        <begin position="285"/>
        <end position="303"/>
    </location>
</feature>
<dbReference type="InterPro" id="IPR017871">
    <property type="entry name" value="ABC_transporter-like_CS"/>
</dbReference>
<name>A0AA36LRN9_YERMO</name>
<dbReference type="SUPFAM" id="SSF90123">
    <property type="entry name" value="ABC transporter transmembrane region"/>
    <property type="match status" value="1"/>
</dbReference>
<dbReference type="InterPro" id="IPR027417">
    <property type="entry name" value="P-loop_NTPase"/>
</dbReference>
<feature type="transmembrane region" description="Helical" evidence="7">
    <location>
        <begin position="407"/>
        <end position="432"/>
    </location>
</feature>
<dbReference type="GO" id="GO:0006508">
    <property type="term" value="P:proteolysis"/>
    <property type="evidence" value="ECO:0007669"/>
    <property type="project" value="InterPro"/>
</dbReference>
<dbReference type="PROSITE" id="PS50893">
    <property type="entry name" value="ABC_TRANSPORTER_2"/>
    <property type="match status" value="1"/>
</dbReference>
<accession>A0AA36LRN9</accession>
<dbReference type="CDD" id="cd18567">
    <property type="entry name" value="ABC_6TM_CvaB_RaxB_like"/>
    <property type="match status" value="1"/>
</dbReference>
<dbReference type="PANTHER" id="PTHR24221:SF606">
    <property type="entry name" value="COLICIN V SECRETION-PROCESSING ATP-BINDING PROTEIN"/>
    <property type="match status" value="1"/>
</dbReference>
<gene>
    <name evidence="11" type="primary">apxIB_3</name>
    <name evidence="11" type="ORF">ERS008502_03469</name>
</gene>
<evidence type="ECO:0000256" key="5">
    <source>
        <dbReference type="ARBA" id="ARBA00022989"/>
    </source>
</evidence>
<dbReference type="SMART" id="SM00382">
    <property type="entry name" value="AAA"/>
    <property type="match status" value="1"/>
</dbReference>
<feature type="transmembrane region" description="Helical" evidence="7">
    <location>
        <begin position="309"/>
        <end position="327"/>
    </location>
</feature>
<feature type="transmembrane region" description="Helical" evidence="7">
    <location>
        <begin position="205"/>
        <end position="227"/>
    </location>
</feature>
<comment type="caution">
    <text evidence="11">The sequence shown here is derived from an EMBL/GenBank/DDBJ whole genome shotgun (WGS) entry which is preliminary data.</text>
</comment>
<proteinExistence type="predicted"/>
<evidence type="ECO:0000256" key="1">
    <source>
        <dbReference type="ARBA" id="ARBA00004651"/>
    </source>
</evidence>
<protein>
    <submittedName>
        <fullName evidence="11">ABC transporter ATP-binding protein</fullName>
    </submittedName>
</protein>
<dbReference type="EMBL" id="CQBM01000011">
    <property type="protein sequence ID" value="CNI50680.1"/>
    <property type="molecule type" value="Genomic_DNA"/>
</dbReference>
<dbReference type="RefSeq" id="WP_049679099.1">
    <property type="nucleotide sequence ID" value="NZ_CABMMJ010000011.1"/>
</dbReference>
<evidence type="ECO:0000259" key="9">
    <source>
        <dbReference type="PROSITE" id="PS50929"/>
    </source>
</evidence>
<dbReference type="InterPro" id="IPR011527">
    <property type="entry name" value="ABC1_TM_dom"/>
</dbReference>
<evidence type="ECO:0000313" key="12">
    <source>
        <dbReference type="Proteomes" id="UP000040841"/>
    </source>
</evidence>
<keyword evidence="4 11" id="KW-0067">ATP-binding</keyword>
<keyword evidence="2 7" id="KW-0812">Transmembrane</keyword>
<dbReference type="InterPro" id="IPR003593">
    <property type="entry name" value="AAA+_ATPase"/>
</dbReference>
<evidence type="ECO:0000256" key="4">
    <source>
        <dbReference type="ARBA" id="ARBA00022840"/>
    </source>
</evidence>
<keyword evidence="3" id="KW-0547">Nucleotide-binding</keyword>
<dbReference type="InterPro" id="IPR036640">
    <property type="entry name" value="ABC1_TM_sf"/>
</dbReference>